<feature type="domain" description="YtkA-like" evidence="2">
    <location>
        <begin position="37"/>
        <end position="109"/>
    </location>
</feature>
<reference evidence="3 4" key="1">
    <citation type="journal article" date="2012" name="Front. Microbiol.">
        <title>Redundancy and modularity in membrane-associated dissimilatory nitrate reduction in Bacillus.</title>
        <authorList>
            <person name="Heylen K."/>
            <person name="Keltjens J."/>
        </authorList>
    </citation>
    <scope>NUCLEOTIDE SEQUENCE [LARGE SCALE GENOMIC DNA]</scope>
    <source>
        <strain evidence="3 4">LMG 9581</strain>
    </source>
</reference>
<gene>
    <name evidence="3" type="ORF">BAZO_01202</name>
</gene>
<accession>K6CHC9</accession>
<name>K6CHC9_SCHAZ</name>
<keyword evidence="4" id="KW-1185">Reference proteome</keyword>
<evidence type="ECO:0000256" key="1">
    <source>
        <dbReference type="SAM" id="SignalP"/>
    </source>
</evidence>
<dbReference type="Proteomes" id="UP000006315">
    <property type="component" value="Unassembled WGS sequence"/>
</dbReference>
<comment type="caution">
    <text evidence="3">The sequence shown here is derived from an EMBL/GenBank/DDBJ whole genome shotgun (WGS) entry which is preliminary data.</text>
</comment>
<organism evidence="3 4">
    <name type="scientific">Schinkia azotoformans LMG 9581</name>
    <dbReference type="NCBI Taxonomy" id="1131731"/>
    <lineage>
        <taxon>Bacteria</taxon>
        <taxon>Bacillati</taxon>
        <taxon>Bacillota</taxon>
        <taxon>Bacilli</taxon>
        <taxon>Bacillales</taxon>
        <taxon>Bacillaceae</taxon>
        <taxon>Calidifontibacillus/Schinkia group</taxon>
        <taxon>Schinkia</taxon>
    </lineage>
</organism>
<dbReference type="STRING" id="1131731.BAZO_01202"/>
<sequence length="127" mass="14312">MDKKKWVIPFLFLVSLLAGCSSSEEEFIFPEAAFTMSSDIVKVDEPLTLEVKVTAAEKEVNDADVSFEYWLEEKADEEHTKIPAENAGKGTYTGEISLSEPGVYSVYFHADALDMHLMDKYQFTVTE</sequence>
<dbReference type="InterPro" id="IPR032693">
    <property type="entry name" value="YtkA-like_dom"/>
</dbReference>
<evidence type="ECO:0000313" key="3">
    <source>
        <dbReference type="EMBL" id="EKN70520.1"/>
    </source>
</evidence>
<dbReference type="EMBL" id="AJLR01000009">
    <property type="protein sequence ID" value="EKN70520.1"/>
    <property type="molecule type" value="Genomic_DNA"/>
</dbReference>
<proteinExistence type="predicted"/>
<evidence type="ECO:0000313" key="4">
    <source>
        <dbReference type="Proteomes" id="UP000006315"/>
    </source>
</evidence>
<feature type="chain" id="PRO_5039176977" description="YtkA-like domain-containing protein" evidence="1">
    <location>
        <begin position="24"/>
        <end position="127"/>
    </location>
</feature>
<dbReference type="AlphaFoldDB" id="K6CHC9"/>
<dbReference type="RefSeq" id="WP_003329356.1">
    <property type="nucleotide sequence ID" value="NZ_AJLR01000009.1"/>
</dbReference>
<dbReference type="PATRIC" id="fig|1131731.3.peg.249"/>
<feature type="signal peptide" evidence="1">
    <location>
        <begin position="1"/>
        <end position="23"/>
    </location>
</feature>
<dbReference type="PROSITE" id="PS51257">
    <property type="entry name" value="PROKAR_LIPOPROTEIN"/>
    <property type="match status" value="1"/>
</dbReference>
<dbReference type="Pfam" id="PF13115">
    <property type="entry name" value="YtkA"/>
    <property type="match status" value="1"/>
</dbReference>
<keyword evidence="1" id="KW-0732">Signal</keyword>
<evidence type="ECO:0000259" key="2">
    <source>
        <dbReference type="Pfam" id="PF13115"/>
    </source>
</evidence>
<protein>
    <recommendedName>
        <fullName evidence="2">YtkA-like domain-containing protein</fullName>
    </recommendedName>
</protein>